<name>A0AA36ANN7_OCTVU</name>
<evidence type="ECO:0000313" key="3">
    <source>
        <dbReference type="Proteomes" id="UP001162480"/>
    </source>
</evidence>
<reference evidence="2" key="1">
    <citation type="submission" date="2023-08" db="EMBL/GenBank/DDBJ databases">
        <authorList>
            <person name="Alioto T."/>
            <person name="Alioto T."/>
            <person name="Gomez Garrido J."/>
        </authorList>
    </citation>
    <scope>NUCLEOTIDE SEQUENCE</scope>
</reference>
<feature type="signal peptide" evidence="1">
    <location>
        <begin position="1"/>
        <end position="23"/>
    </location>
</feature>
<evidence type="ECO:0000313" key="2">
    <source>
        <dbReference type="EMBL" id="CAI9719515.1"/>
    </source>
</evidence>
<dbReference type="Proteomes" id="UP001162480">
    <property type="component" value="Chromosome 3"/>
</dbReference>
<keyword evidence="1" id="KW-0732">Signal</keyword>
<protein>
    <submittedName>
        <fullName evidence="2">Uncharacterized protein</fullName>
    </submittedName>
</protein>
<gene>
    <name evidence="2" type="ORF">OCTVUL_1B027575</name>
</gene>
<dbReference type="EMBL" id="OX597816">
    <property type="protein sequence ID" value="CAI9719515.1"/>
    <property type="molecule type" value="Genomic_DNA"/>
</dbReference>
<proteinExistence type="predicted"/>
<dbReference type="AlphaFoldDB" id="A0AA36ANN7"/>
<keyword evidence="3" id="KW-1185">Reference proteome</keyword>
<organism evidence="2 3">
    <name type="scientific">Octopus vulgaris</name>
    <name type="common">Common octopus</name>
    <dbReference type="NCBI Taxonomy" id="6645"/>
    <lineage>
        <taxon>Eukaryota</taxon>
        <taxon>Metazoa</taxon>
        <taxon>Spiralia</taxon>
        <taxon>Lophotrochozoa</taxon>
        <taxon>Mollusca</taxon>
        <taxon>Cephalopoda</taxon>
        <taxon>Coleoidea</taxon>
        <taxon>Octopodiformes</taxon>
        <taxon>Octopoda</taxon>
        <taxon>Incirrata</taxon>
        <taxon>Octopodidae</taxon>
        <taxon>Octopus</taxon>
    </lineage>
</organism>
<sequence length="95" mass="10839">MVKNTLPFLGFLLLQGVMVDSSADAGCVAAKFCLISFFRCARDSEMNCCIIYRSCMKDECGVENLSCKYPFGKRGNDDTRSRWEEILSSSKWRMR</sequence>
<evidence type="ECO:0000256" key="1">
    <source>
        <dbReference type="SAM" id="SignalP"/>
    </source>
</evidence>
<accession>A0AA36ANN7</accession>
<feature type="chain" id="PRO_5041460113" evidence="1">
    <location>
        <begin position="24"/>
        <end position="95"/>
    </location>
</feature>